<accession>A0A2X2YC39</accession>
<name>A0A2X2YC39_CLOCO</name>
<evidence type="ECO:0000313" key="2">
    <source>
        <dbReference type="EMBL" id="SQB35499.1"/>
    </source>
</evidence>
<dbReference type="RefSeq" id="WP_111921669.1">
    <property type="nucleotide sequence ID" value="NZ_UAWC01000024.1"/>
</dbReference>
<evidence type="ECO:0000313" key="3">
    <source>
        <dbReference type="Proteomes" id="UP000250223"/>
    </source>
</evidence>
<feature type="transmembrane region" description="Helical" evidence="1">
    <location>
        <begin position="130"/>
        <end position="152"/>
    </location>
</feature>
<proteinExistence type="predicted"/>
<keyword evidence="1" id="KW-0472">Membrane</keyword>
<dbReference type="EMBL" id="UAWC01000024">
    <property type="protein sequence ID" value="SQB35499.1"/>
    <property type="molecule type" value="Genomic_DNA"/>
</dbReference>
<keyword evidence="1" id="KW-0812">Transmembrane</keyword>
<dbReference type="AlphaFoldDB" id="A0A2X2YC39"/>
<dbReference type="Proteomes" id="UP000250223">
    <property type="component" value="Unassembled WGS sequence"/>
</dbReference>
<sequence>MSRPLTEQKVLRKLNIEDFRHLTKDKIITMASMLDKMDPEVAKKVIEQFPEFSNTVKEMLNEYKDILDKGLESNSESVESYYDACKSIIEVLEKQLEDENLSFDKRKYIIDKMLEVSKMMGEKDSENKKFIATMAVVGVVAVSVVTAVWASALGGNTNIETNDTENLI</sequence>
<keyword evidence="1" id="KW-1133">Transmembrane helix</keyword>
<evidence type="ECO:0000256" key="1">
    <source>
        <dbReference type="SAM" id="Phobius"/>
    </source>
</evidence>
<organism evidence="2 3">
    <name type="scientific">Clostridium cochlearium</name>
    <dbReference type="NCBI Taxonomy" id="1494"/>
    <lineage>
        <taxon>Bacteria</taxon>
        <taxon>Bacillati</taxon>
        <taxon>Bacillota</taxon>
        <taxon>Clostridia</taxon>
        <taxon>Eubacteriales</taxon>
        <taxon>Clostridiaceae</taxon>
        <taxon>Clostridium</taxon>
    </lineage>
</organism>
<protein>
    <submittedName>
        <fullName evidence="2">Uncharacterized protein</fullName>
    </submittedName>
</protein>
<gene>
    <name evidence="2" type="ORF">NCTC13028_02007</name>
</gene>
<reference evidence="2 3" key="1">
    <citation type="submission" date="2018-06" db="EMBL/GenBank/DDBJ databases">
        <authorList>
            <consortium name="Pathogen Informatics"/>
            <person name="Doyle S."/>
        </authorList>
    </citation>
    <scope>NUCLEOTIDE SEQUENCE [LARGE SCALE GENOMIC DNA]</scope>
    <source>
        <strain evidence="2 3">NCTC13028</strain>
    </source>
</reference>